<evidence type="ECO:0000313" key="2">
    <source>
        <dbReference type="EMBL" id="KAG8470151.1"/>
    </source>
</evidence>
<keyword evidence="3" id="KW-1185">Reference proteome</keyword>
<evidence type="ECO:0000256" key="1">
    <source>
        <dbReference type="SAM" id="MobiDB-lite"/>
    </source>
</evidence>
<reference evidence="2" key="1">
    <citation type="submission" date="2021-05" db="EMBL/GenBank/DDBJ databases">
        <title>The genome of the haptophyte Pavlova lutheri (Diacronema luteri, Pavlovales) - a model for lipid biosynthesis in eukaryotic algae.</title>
        <authorList>
            <person name="Hulatt C.J."/>
            <person name="Posewitz M.C."/>
        </authorList>
    </citation>
    <scope>NUCLEOTIDE SEQUENCE</scope>
    <source>
        <strain evidence="2">NIVA-4/92</strain>
    </source>
</reference>
<dbReference type="AlphaFoldDB" id="A0A8J6CGJ0"/>
<dbReference type="SUPFAM" id="SSF52833">
    <property type="entry name" value="Thioredoxin-like"/>
    <property type="match status" value="1"/>
</dbReference>
<dbReference type="OrthoDB" id="10257948at2759"/>
<protein>
    <recommendedName>
        <fullName evidence="4">Phosducin thioredoxin-like domain-containing protein</fullName>
    </recommendedName>
</protein>
<feature type="region of interest" description="Disordered" evidence="1">
    <location>
        <begin position="1"/>
        <end position="30"/>
    </location>
</feature>
<organism evidence="2 3">
    <name type="scientific">Diacronema lutheri</name>
    <name type="common">Unicellular marine alga</name>
    <name type="synonym">Monochrysis lutheri</name>
    <dbReference type="NCBI Taxonomy" id="2081491"/>
    <lineage>
        <taxon>Eukaryota</taxon>
        <taxon>Haptista</taxon>
        <taxon>Haptophyta</taxon>
        <taxon>Pavlovophyceae</taxon>
        <taxon>Pavlovales</taxon>
        <taxon>Pavlovaceae</taxon>
        <taxon>Diacronema</taxon>
    </lineage>
</organism>
<proteinExistence type="predicted"/>
<comment type="caution">
    <text evidence="2">The sequence shown here is derived from an EMBL/GenBank/DDBJ whole genome shotgun (WGS) entry which is preliminary data.</text>
</comment>
<dbReference type="EMBL" id="JAGTXO010000001">
    <property type="protein sequence ID" value="KAG8470151.1"/>
    <property type="molecule type" value="Genomic_DNA"/>
</dbReference>
<feature type="compositionally biased region" description="Basic and acidic residues" evidence="1">
    <location>
        <begin position="9"/>
        <end position="30"/>
    </location>
</feature>
<dbReference type="InterPro" id="IPR036249">
    <property type="entry name" value="Thioredoxin-like_sf"/>
</dbReference>
<dbReference type="Gene3D" id="3.40.30.10">
    <property type="entry name" value="Glutaredoxin"/>
    <property type="match status" value="1"/>
</dbReference>
<evidence type="ECO:0008006" key="4">
    <source>
        <dbReference type="Google" id="ProtNLM"/>
    </source>
</evidence>
<sequence length="283" mass="31391">MSSQFASRADTREDGYSAARRGEGGKEEAIEGFHAEDNPALMEMIQRTQQAAHATRIGEQGMTEDDLRGTANEKRLYYKVNQRGAVDFAIGDVDTQHVDEVVDDDLEALRALRLAQIKERQQRVEEWKRLGHGTYSELHSDREFFEEVARHARCVVALFDANAQFDASLVHGALSRIAPLHLETKLCCIAAEKAPMLSAHVAIERLPVLFLVRGGKVVDKIPIDRSFTAEGVAYELADKGFLDSDETVAHRTAQQQASSIRSGQLSNPHRMGASADDDDDDDD</sequence>
<gene>
    <name evidence="2" type="ORF">KFE25_008572</name>
</gene>
<accession>A0A8J6CGJ0</accession>
<feature type="compositionally biased region" description="Polar residues" evidence="1">
    <location>
        <begin position="252"/>
        <end position="267"/>
    </location>
</feature>
<evidence type="ECO:0000313" key="3">
    <source>
        <dbReference type="Proteomes" id="UP000751190"/>
    </source>
</evidence>
<dbReference type="Proteomes" id="UP000751190">
    <property type="component" value="Unassembled WGS sequence"/>
</dbReference>
<name>A0A8J6CGJ0_DIALT</name>
<feature type="region of interest" description="Disordered" evidence="1">
    <location>
        <begin position="247"/>
        <end position="283"/>
    </location>
</feature>
<dbReference type="PANTHER" id="PTHR21148">
    <property type="entry name" value="THIOREDOXIN DOMAIN-CONTAINING PROTEIN 9"/>
    <property type="match status" value="1"/>
</dbReference>